<protein>
    <recommendedName>
        <fullName evidence="8">3CxxC-type domain-containing protein</fullName>
    </recommendedName>
</protein>
<keyword evidence="10" id="KW-1185">Reference proteome</keyword>
<evidence type="ECO:0000256" key="1">
    <source>
        <dbReference type="ARBA" id="ARBA00004167"/>
    </source>
</evidence>
<organism evidence="9 10">
    <name type="scientific">Phoxinus phoxinus</name>
    <name type="common">Eurasian minnow</name>
    <dbReference type="NCBI Taxonomy" id="58324"/>
    <lineage>
        <taxon>Eukaryota</taxon>
        <taxon>Metazoa</taxon>
        <taxon>Chordata</taxon>
        <taxon>Craniata</taxon>
        <taxon>Vertebrata</taxon>
        <taxon>Euteleostomi</taxon>
        <taxon>Actinopterygii</taxon>
        <taxon>Neopterygii</taxon>
        <taxon>Teleostei</taxon>
        <taxon>Ostariophysi</taxon>
        <taxon>Cypriniformes</taxon>
        <taxon>Leuciscidae</taxon>
        <taxon>Phoxininae</taxon>
        <taxon>Phoxinus</taxon>
    </lineage>
</organism>
<keyword evidence="4" id="KW-0863">Zinc-finger</keyword>
<keyword evidence="5" id="KW-0862">Zinc</keyword>
<comment type="caution">
    <text evidence="9">The sequence shown here is derived from an EMBL/GenBank/DDBJ whole genome shotgun (WGS) entry which is preliminary data.</text>
</comment>
<dbReference type="InterPro" id="IPR026096">
    <property type="entry name" value="R-trans_p"/>
</dbReference>
<keyword evidence="7" id="KW-0472">Membrane</keyword>
<dbReference type="AlphaFoldDB" id="A0AAN9GY82"/>
<evidence type="ECO:0000256" key="6">
    <source>
        <dbReference type="ARBA" id="ARBA00022989"/>
    </source>
</evidence>
<evidence type="ECO:0000313" key="10">
    <source>
        <dbReference type="Proteomes" id="UP001364617"/>
    </source>
</evidence>
<evidence type="ECO:0000313" key="9">
    <source>
        <dbReference type="EMBL" id="KAK7137327.1"/>
    </source>
</evidence>
<dbReference type="PANTHER" id="PTHR14402">
    <property type="entry name" value="RECEPTOR TRANSPORTING PROTEIN"/>
    <property type="match status" value="1"/>
</dbReference>
<evidence type="ECO:0000256" key="2">
    <source>
        <dbReference type="ARBA" id="ARBA00022692"/>
    </source>
</evidence>
<dbReference type="SMART" id="SM01328">
    <property type="entry name" value="zf-3CxxC"/>
    <property type="match status" value="1"/>
</dbReference>
<dbReference type="Proteomes" id="UP001364617">
    <property type="component" value="Unassembled WGS sequence"/>
</dbReference>
<dbReference type="GO" id="GO:0051205">
    <property type="term" value="P:protein insertion into membrane"/>
    <property type="evidence" value="ECO:0007669"/>
    <property type="project" value="TreeGrafter"/>
</dbReference>
<sequence>MALQLWESALQAKASELHGDTWHITLTDSIEPHKQAHDWFQYISGSFARFACSLCKRSWMSKRVQVVFHFHMDTAKERGTIKLRRFKQKCRRCNEAQMEDPNFPVENIDVLIERLVEKIRMRCYKEDLGEKNRPSVFSGRVNGPHESAHCEACRLAVCSQAN</sequence>
<dbReference type="InterPro" id="IPR027377">
    <property type="entry name" value="ZAR1/RTP1-5-like_Znf-3CxxC"/>
</dbReference>
<dbReference type="PANTHER" id="PTHR14402:SF8">
    <property type="entry name" value="RECEPTOR-TRANSPORTING PROTEIN 4"/>
    <property type="match status" value="1"/>
</dbReference>
<dbReference type="GO" id="GO:0031849">
    <property type="term" value="F:olfactory receptor binding"/>
    <property type="evidence" value="ECO:0007669"/>
    <property type="project" value="TreeGrafter"/>
</dbReference>
<dbReference type="GO" id="GO:0008270">
    <property type="term" value="F:zinc ion binding"/>
    <property type="evidence" value="ECO:0007669"/>
    <property type="project" value="UniProtKB-KW"/>
</dbReference>
<dbReference type="GO" id="GO:0016020">
    <property type="term" value="C:membrane"/>
    <property type="evidence" value="ECO:0007669"/>
    <property type="project" value="UniProtKB-SubCell"/>
</dbReference>
<evidence type="ECO:0000259" key="8">
    <source>
        <dbReference type="SMART" id="SM01328"/>
    </source>
</evidence>
<dbReference type="EMBL" id="JAYKXH010000018">
    <property type="protein sequence ID" value="KAK7137327.1"/>
    <property type="molecule type" value="Genomic_DNA"/>
</dbReference>
<keyword evidence="3" id="KW-0479">Metal-binding</keyword>
<evidence type="ECO:0000256" key="5">
    <source>
        <dbReference type="ARBA" id="ARBA00022833"/>
    </source>
</evidence>
<proteinExistence type="predicted"/>
<feature type="domain" description="3CxxC-type" evidence="8">
    <location>
        <begin position="45"/>
        <end position="156"/>
    </location>
</feature>
<evidence type="ECO:0000256" key="7">
    <source>
        <dbReference type="ARBA" id="ARBA00023136"/>
    </source>
</evidence>
<comment type="subcellular location">
    <subcellularLocation>
        <location evidence="1">Membrane</location>
        <topology evidence="1">Single-pass membrane protein</topology>
    </subcellularLocation>
</comment>
<keyword evidence="2" id="KW-0812">Transmembrane</keyword>
<name>A0AAN9GY82_9TELE</name>
<dbReference type="Pfam" id="PF13695">
    <property type="entry name" value="Zn_ribbon_3CxxC"/>
    <property type="match status" value="1"/>
</dbReference>
<keyword evidence="6" id="KW-1133">Transmembrane helix</keyword>
<evidence type="ECO:0000256" key="3">
    <source>
        <dbReference type="ARBA" id="ARBA00022723"/>
    </source>
</evidence>
<accession>A0AAN9GY82</accession>
<dbReference type="GO" id="GO:0006612">
    <property type="term" value="P:protein targeting to membrane"/>
    <property type="evidence" value="ECO:0007669"/>
    <property type="project" value="TreeGrafter"/>
</dbReference>
<evidence type="ECO:0000256" key="4">
    <source>
        <dbReference type="ARBA" id="ARBA00022771"/>
    </source>
</evidence>
<reference evidence="9 10" key="1">
    <citation type="submission" date="2024-02" db="EMBL/GenBank/DDBJ databases">
        <title>Chromosome-level genome assembly of the Eurasian Minnow (Phoxinus phoxinus).</title>
        <authorList>
            <person name="Oriowo T.O."/>
            <person name="Martin S."/>
            <person name="Stange M."/>
            <person name="Chrysostomakis Y."/>
            <person name="Brown T."/>
            <person name="Winkler S."/>
            <person name="Kukowka S."/>
            <person name="Myers E.W."/>
            <person name="Bohne A."/>
        </authorList>
    </citation>
    <scope>NUCLEOTIDE SEQUENCE [LARGE SCALE GENOMIC DNA]</scope>
    <source>
        <strain evidence="9">ZFMK-TIS-60720</strain>
        <tissue evidence="9">Whole Organism</tissue>
    </source>
</reference>
<gene>
    <name evidence="9" type="ORF">R3I93_017418</name>
</gene>